<dbReference type="NCBIfam" id="TIGR01167">
    <property type="entry name" value="LPXTG_anchor"/>
    <property type="match status" value="1"/>
</dbReference>
<proteinExistence type="inferred from homology"/>
<dbReference type="PANTHER" id="PTHR36108:SF13">
    <property type="entry name" value="COLOSSIN-B-RELATED"/>
    <property type="match status" value="1"/>
</dbReference>
<gene>
    <name evidence="9" type="ordered locus">LIV_2165</name>
</gene>
<dbReference type="GeneID" id="57077173"/>
<feature type="chain" id="PRO_5003441059" evidence="5">
    <location>
        <begin position="30"/>
        <end position="1617"/>
    </location>
</feature>
<evidence type="ECO:0000256" key="4">
    <source>
        <dbReference type="ARBA" id="ARBA00022737"/>
    </source>
</evidence>
<dbReference type="PANTHER" id="PTHR36108">
    <property type="entry name" value="COLOSSIN-B-RELATED"/>
    <property type="match status" value="1"/>
</dbReference>
<keyword evidence="3 5" id="KW-0732">Signal</keyword>
<dbReference type="Gene3D" id="2.60.40.740">
    <property type="match status" value="4"/>
</dbReference>
<dbReference type="InterPro" id="IPR013783">
    <property type="entry name" value="Ig-like_fold"/>
</dbReference>
<dbReference type="SUPFAM" id="SSF49478">
    <property type="entry name" value="Cna protein B-type domain"/>
    <property type="match status" value="5"/>
</dbReference>
<evidence type="ECO:0000256" key="3">
    <source>
        <dbReference type="ARBA" id="ARBA00022729"/>
    </source>
</evidence>
<keyword evidence="4" id="KW-0677">Repeat</keyword>
<evidence type="ECO:0000256" key="2">
    <source>
        <dbReference type="ARBA" id="ARBA00022525"/>
    </source>
</evidence>
<dbReference type="EMBL" id="FR687253">
    <property type="protein sequence ID" value="CBW86658.1"/>
    <property type="molecule type" value="Genomic_DNA"/>
</dbReference>
<dbReference type="InterPro" id="IPR009459">
    <property type="entry name" value="MucBP_dom"/>
</dbReference>
<feature type="domain" description="Collagen binding" evidence="6">
    <location>
        <begin position="442"/>
        <end position="557"/>
    </location>
</feature>
<feature type="domain" description="Collagen binding" evidence="6">
    <location>
        <begin position="720"/>
        <end position="844"/>
    </location>
</feature>
<dbReference type="Gene3D" id="2.60.40.10">
    <property type="entry name" value="Immunoglobulins"/>
    <property type="match status" value="6"/>
</dbReference>
<feature type="domain" description="SpaA-like prealbumin fold" evidence="8">
    <location>
        <begin position="1388"/>
        <end position="1474"/>
    </location>
</feature>
<feature type="domain" description="SpaA-like prealbumin fold" evidence="8">
    <location>
        <begin position="1296"/>
        <end position="1381"/>
    </location>
</feature>
<name>G2ZE03_LISIP</name>
<protein>
    <submittedName>
        <fullName evidence="9">Putative peptidoglycan bound protein (LPXTG motif)</fullName>
    </submittedName>
</protein>
<dbReference type="eggNOG" id="COG4932">
    <property type="taxonomic scope" value="Bacteria"/>
</dbReference>
<feature type="domain" description="SpaA-like prealbumin fold" evidence="8">
    <location>
        <begin position="1203"/>
        <end position="1288"/>
    </location>
</feature>
<evidence type="ECO:0000256" key="1">
    <source>
        <dbReference type="ARBA" id="ARBA00007257"/>
    </source>
</evidence>
<comment type="similarity">
    <text evidence="1">Belongs to the serine-aspartate repeat-containing protein (SDr) family.</text>
</comment>
<dbReference type="Pfam" id="PF06458">
    <property type="entry name" value="MucBP"/>
    <property type="match status" value="1"/>
</dbReference>
<dbReference type="HOGENOM" id="CLU_000297_3_1_9"/>
<dbReference type="InterPro" id="IPR008456">
    <property type="entry name" value="Collagen-bd_dom"/>
</dbReference>
<evidence type="ECO:0000256" key="5">
    <source>
        <dbReference type="SAM" id="SignalP"/>
    </source>
</evidence>
<dbReference type="GO" id="GO:0005518">
    <property type="term" value="F:collagen binding"/>
    <property type="evidence" value="ECO:0007669"/>
    <property type="project" value="InterPro"/>
</dbReference>
<feature type="domain" description="SpaA-like prealbumin fold" evidence="8">
    <location>
        <begin position="1109"/>
        <end position="1195"/>
    </location>
</feature>
<evidence type="ECO:0000313" key="10">
    <source>
        <dbReference type="Proteomes" id="UP000001286"/>
    </source>
</evidence>
<feature type="domain" description="SpaA-like prealbumin fold" evidence="8">
    <location>
        <begin position="1013"/>
        <end position="1104"/>
    </location>
</feature>
<dbReference type="Pfam" id="PF05737">
    <property type="entry name" value="Collagen_bind"/>
    <property type="match status" value="2"/>
</dbReference>
<evidence type="ECO:0000259" key="6">
    <source>
        <dbReference type="Pfam" id="PF05737"/>
    </source>
</evidence>
<sequence>MKNILQWKKILIVTVIGLLALQNISPVSATITEEASELTTLKIIKEDKDTKEKVNGSIFELKDKETGEIKELPIQENGVVTDESLPAGEYVVREKTAAPGYMLDENEYNVTLNDKEEEVTSISAKEEKITNKAEETIVSGKKSVARKNLKAAISENIFRKVTLKDGKELNNTERIKNGSGVVLDMNFGFSGKNYKAGDTFTTVLPDVFNFGTNNLSGNFLPSTEAEWSLNVKTNALTITFLTDGVQEGDYDVNISTAFKRFTTTDKTGKNVVFKTAGEDTVYQIEIIPDISDPTTVSISGIPEVVNPEKITVNAKFNLTKETDAKGELKLIDSTDGGTTTIDRATIKVYSCDVSIGGTLTGTKKELIEGTDYTLTYENNGLSVLLDGGLAANGYQVTYDRTINKPSSNITHATTEAQTIGEDGMLSSSSAVVYLKMINYKHLEKRAVYNASTQCIDWAIGFNFDKKEISPTTVLKDVLEDNGVEYVANSFKINHIIFNSRTGAPIIGSDASSDWTTSAISANGNFDLTYKNTSKNPYQITYSTKVTDFSSREIKNKITDEKDVSSEASISFQPDLLKKKAGLIDYFNNTMKWTITANSDKIKMNHLSITDSFSSGVKSLESYDVYAYTDNTSRTLLNEGRDYTIDKDITPKGFLIQLIGDYSATNKKIVVEINTKIDLSDVTNNIDNKAFASYDDETGTSRHIDEINSSATPDTSVMNNGGKYGSYNDATGNIDWIVSVNLMGKDYDNLVFDDEMPAGLSLVEDSLQYRNIDSTTEMLSLYVPLKTVGTLAVPGDNNYPTTIDTTSKKIHLEFANMETSRVFIKYSTKPDENWYFFQSVNNVAKVSDNGAGQKLYSYKTFANLRYYAISKTAAIAPAFNNQVLWTMELTNIAPNRPVTNPIITDTLTTGATGAQVVKSSFKVVNSTTGGTIDSKYYDITFEDNNFTIQFKDYTATAPIKVTYSTISLMSGIVMNEAKVDSTDYGVLPGAYKKSIASIAPTFTMGSGSGIATIGSLEITKVDQADNTKKLAGAKFQLYTLDGDEAGQVGTTNAEGKIQFDGIQSGKYKLVETEAPVGYTISDEYKEGKEVTVRADGQMTVYTVENAQVPGSVVLTKEDSETKMVLSGAEFELQTADGAQVKADLVSDADGKIELTDLAPGDYQFIETQAPTGYKLDATPVPFTIVVDQTTPIQVTKENTARTGSAILTKEDDKTKAKLSGAEFELQTADGTQVKADLVSDADGKIELTDLAPGDYQFIETQAPTGYKLDATPVPFMIVVDQTTPIQVTKENTARTGSAILTKEDAKSKMKLSGAEFDLQTADGTQVKTDLVTDADGKLSVADLAPGKYQFVEVKAPNGYQLDKTPIEFTIEFNQQEPIQLTKTNIMSTGSVTLTKIDSETKAPLTGAIFKLVAANKTVLENLTTDKNGVIELTDLAPGGYQLIETKAPNDYELDTTPVNVNIAFNQQQSLQVTKENTKKMVSGTVTVVFVDIAGNELAAEEIHTDVVGKPYKIDAKEIKNYQLVKDPTNKAGVFKETPQKVTFVYAKNKGPIVVNPNKSTKPRDPVTPAKNNKMTIKVEKSAKLPSTGDKLPDEVIFTGFIVSALALFLLRKTRKKHE</sequence>
<dbReference type="KEGG" id="liv:LIV_2165"/>
<feature type="domain" description="MucBP" evidence="7">
    <location>
        <begin position="1483"/>
        <end position="1544"/>
    </location>
</feature>
<dbReference type="InterPro" id="IPR041033">
    <property type="entry name" value="SpaA_PFL_dom_1"/>
</dbReference>
<evidence type="ECO:0000313" key="9">
    <source>
        <dbReference type="EMBL" id="CBW86658.1"/>
    </source>
</evidence>
<feature type="domain" description="SpaA-like prealbumin fold" evidence="8">
    <location>
        <begin position="40"/>
        <end position="122"/>
    </location>
</feature>
<dbReference type="Proteomes" id="UP000001286">
    <property type="component" value="Chromosome"/>
</dbReference>
<dbReference type="Gene3D" id="3.10.20.320">
    <property type="entry name" value="Putative peptidoglycan bound protein (lpxtg motif)"/>
    <property type="match status" value="1"/>
</dbReference>
<dbReference type="OrthoDB" id="2170722at2"/>
<evidence type="ECO:0000259" key="8">
    <source>
        <dbReference type="Pfam" id="PF17802"/>
    </source>
</evidence>
<evidence type="ECO:0000259" key="7">
    <source>
        <dbReference type="Pfam" id="PF06458"/>
    </source>
</evidence>
<accession>G2ZE03</accession>
<dbReference type="InterPro" id="IPR008966">
    <property type="entry name" value="Adhesion_dom_sf"/>
</dbReference>
<dbReference type="RefSeq" id="WP_014093500.1">
    <property type="nucleotide sequence ID" value="NC_016011.1"/>
</dbReference>
<feature type="signal peptide" evidence="5">
    <location>
        <begin position="1"/>
        <end position="29"/>
    </location>
</feature>
<reference evidence="9 10" key="1">
    <citation type="journal article" date="2011" name="J. Bacteriol.">
        <title>Complete genome sequence of the animal pathogen Listeria ivanovii, which provides insights into host specificities and evolution of the genus Listeria.</title>
        <authorList>
            <person name="Buchrieser C."/>
            <person name="Rusniok C."/>
            <person name="Garrido P."/>
            <person name="Hain T."/>
            <person name="Scortti M."/>
            <person name="Lampidis R."/>
            <person name="Karst U."/>
            <person name="Chakraborty T."/>
            <person name="Cossart P."/>
            <person name="Kreft J."/>
            <person name="Vazquez-Boland J.A."/>
            <person name="Goebel W."/>
            <person name="Glaser P."/>
        </authorList>
    </citation>
    <scope>NUCLEOTIDE SEQUENCE [LARGE SCALE GENOMIC DNA]</scope>
    <source>
        <strain evidence="10">ATCC BAA-678 / PAM 55</strain>
    </source>
</reference>
<keyword evidence="2" id="KW-0964">Secreted</keyword>
<dbReference type="Pfam" id="PF17802">
    <property type="entry name" value="SpaA"/>
    <property type="match status" value="6"/>
</dbReference>
<dbReference type="SUPFAM" id="SSF49401">
    <property type="entry name" value="Bacterial adhesins"/>
    <property type="match status" value="6"/>
</dbReference>
<organism evidence="9 10">
    <name type="scientific">Listeria ivanovii (strain ATCC BAA-678 / PAM 55)</name>
    <dbReference type="NCBI Taxonomy" id="881621"/>
    <lineage>
        <taxon>Bacteria</taxon>
        <taxon>Bacillati</taxon>
        <taxon>Bacillota</taxon>
        <taxon>Bacilli</taxon>
        <taxon>Bacillales</taxon>
        <taxon>Listeriaceae</taxon>
        <taxon>Listeria</taxon>
    </lineage>
</organism>